<evidence type="ECO:0000256" key="1">
    <source>
        <dbReference type="SAM" id="MobiDB-lite"/>
    </source>
</evidence>
<organism evidence="3 4">
    <name type="scientific">Candidatus Reconcilbacillus cellulovorans</name>
    <dbReference type="NCBI Taxonomy" id="1906605"/>
    <lineage>
        <taxon>Bacteria</taxon>
        <taxon>Bacillati</taxon>
        <taxon>Bacillota</taxon>
        <taxon>Bacilli</taxon>
        <taxon>Bacillales</taxon>
        <taxon>Paenibacillaceae</taxon>
        <taxon>Candidatus Reconcilbacillus</taxon>
    </lineage>
</organism>
<feature type="region of interest" description="Disordered" evidence="1">
    <location>
        <begin position="34"/>
        <end position="114"/>
    </location>
</feature>
<dbReference type="Proteomes" id="UP000243688">
    <property type="component" value="Unassembled WGS sequence"/>
</dbReference>
<comment type="caution">
    <text evidence="3">The sequence shown here is derived from an EMBL/GenBank/DDBJ whole genome shotgun (WGS) entry which is preliminary data.</text>
</comment>
<protein>
    <recommendedName>
        <fullName evidence="5">DUF3299 domain-containing protein</fullName>
    </recommendedName>
</protein>
<dbReference type="EMBL" id="MOXJ01000028">
    <property type="protein sequence ID" value="PDO09760.1"/>
    <property type="molecule type" value="Genomic_DNA"/>
</dbReference>
<accession>A0A2A6DXZ3</accession>
<feature type="chain" id="PRO_5012088616" description="DUF3299 domain-containing protein" evidence="2">
    <location>
        <begin position="20"/>
        <end position="240"/>
    </location>
</feature>
<reference evidence="3 4" key="1">
    <citation type="submission" date="2016-12" db="EMBL/GenBank/DDBJ databases">
        <title>Candidatus Reconcilibacillus cellulovorans genome.</title>
        <authorList>
            <person name="Kolinko S."/>
            <person name="Wu Y.-W."/>
            <person name="Tachea F."/>
            <person name="Denzel E."/>
            <person name="Hiras J."/>
            <person name="Baecker N."/>
            <person name="Chan L.J."/>
            <person name="Eichorst S.A."/>
            <person name="Frey D."/>
            <person name="Adams P.D."/>
            <person name="Pray T."/>
            <person name="Tanjore D."/>
            <person name="Petzold C.J."/>
            <person name="Gladden J.M."/>
            <person name="Simmons B.A."/>
            <person name="Singer S.W."/>
        </authorList>
    </citation>
    <scope>NUCLEOTIDE SEQUENCE [LARGE SCALE GENOMIC DNA]</scope>
    <source>
        <strain evidence="3">JTherm</strain>
    </source>
</reference>
<evidence type="ECO:0000256" key="2">
    <source>
        <dbReference type="SAM" id="SignalP"/>
    </source>
</evidence>
<keyword evidence="2" id="KW-0732">Signal</keyword>
<feature type="signal peptide" evidence="2">
    <location>
        <begin position="1"/>
        <end position="19"/>
    </location>
</feature>
<feature type="compositionally biased region" description="Low complexity" evidence="1">
    <location>
        <begin position="98"/>
        <end position="114"/>
    </location>
</feature>
<gene>
    <name evidence="3" type="ORF">BLM47_10770</name>
</gene>
<evidence type="ECO:0000313" key="3">
    <source>
        <dbReference type="EMBL" id="PDO09760.1"/>
    </source>
</evidence>
<dbReference type="AlphaFoldDB" id="A0A2A6DXZ3"/>
<feature type="compositionally biased region" description="Low complexity" evidence="1">
    <location>
        <begin position="78"/>
        <end position="90"/>
    </location>
</feature>
<proteinExistence type="predicted"/>
<evidence type="ECO:0000313" key="4">
    <source>
        <dbReference type="Proteomes" id="UP000243688"/>
    </source>
</evidence>
<evidence type="ECO:0008006" key="5">
    <source>
        <dbReference type="Google" id="ProtNLM"/>
    </source>
</evidence>
<dbReference type="PROSITE" id="PS51257">
    <property type="entry name" value="PROKAR_LIPOPROTEIN"/>
    <property type="match status" value="1"/>
</dbReference>
<name>A0A2A6DXZ3_9BACL</name>
<feature type="compositionally biased region" description="Low complexity" evidence="1">
    <location>
        <begin position="34"/>
        <end position="51"/>
    </location>
</feature>
<sequence length="240" mass="25300">MFKRTLAAALLIAGTVACAKTDVSPPAGGVLSPANTSAPADAAFASPTASPLRSESPAEHTPAATSLSEGTKPPPSVSPAAASAKTTASPRRVPDAMTPGAAAPSATTGSTLSPAEGVVEIGWAEFFDDERQDRPSEKFWTLSEQRRTVVLRGFMGEVFSFEKRWFLLIPAPGAECPFDNGDGTYWNKIVIVFPSPKTPIRFIAGPLIVVGRLDVGVKIDESGYKTMFRLYDAAVEKADD</sequence>